<dbReference type="PROSITE" id="PS50011">
    <property type="entry name" value="PROTEIN_KINASE_DOM"/>
    <property type="match status" value="1"/>
</dbReference>
<gene>
    <name evidence="2" type="ORF">K402DRAFT_363163</name>
</gene>
<organism evidence="2 3">
    <name type="scientific">Aulographum hederae CBS 113979</name>
    <dbReference type="NCBI Taxonomy" id="1176131"/>
    <lineage>
        <taxon>Eukaryota</taxon>
        <taxon>Fungi</taxon>
        <taxon>Dikarya</taxon>
        <taxon>Ascomycota</taxon>
        <taxon>Pezizomycotina</taxon>
        <taxon>Dothideomycetes</taxon>
        <taxon>Pleosporomycetidae</taxon>
        <taxon>Aulographales</taxon>
        <taxon>Aulographaceae</taxon>
    </lineage>
</organism>
<proteinExistence type="predicted"/>
<dbReference type="OrthoDB" id="4062651at2759"/>
<dbReference type="PANTHER" id="PTHR48011:SF4">
    <property type="entry name" value="MITOGEN-ACTIVATED PROTEIN KINASE KINASE KINASE 19"/>
    <property type="match status" value="1"/>
</dbReference>
<feature type="domain" description="Protein kinase" evidence="1">
    <location>
        <begin position="44"/>
        <end position="265"/>
    </location>
</feature>
<dbReference type="GO" id="GO:0004672">
    <property type="term" value="F:protein kinase activity"/>
    <property type="evidence" value="ECO:0007669"/>
    <property type="project" value="InterPro"/>
</dbReference>
<dbReference type="Proteomes" id="UP000800041">
    <property type="component" value="Unassembled WGS sequence"/>
</dbReference>
<evidence type="ECO:0000313" key="3">
    <source>
        <dbReference type="Proteomes" id="UP000800041"/>
    </source>
</evidence>
<dbReference type="InterPro" id="IPR011009">
    <property type="entry name" value="Kinase-like_dom_sf"/>
</dbReference>
<keyword evidence="2" id="KW-0418">Kinase</keyword>
<keyword evidence="2" id="KW-0808">Transferase</keyword>
<sequence>MHEEIEGVWQYSKVLVVCRTEHQLGLGTLQDRKYFPTEINMEDLQDVIPIPKDAYQPLATASITRAPKQLPDDCHIKRPNVSSYDLIRLSDQPNQIAQWVMQEVDIYEILKHHPHPNIVHYLGCEIDEEDYVSGIWLTKYPESSLQRVNPGSFNKRALKFDPATLKDRRKVLDGVESGIRHLHSFGLAHNDINPANIMLFEDDTPVIIDFGSCRRDGESTKEAGGTYEWYDEEREASSPRNDLDALAEIAEWLSGKEEKSFLYPA</sequence>
<name>A0A6G1GMQ5_9PEZI</name>
<accession>A0A6G1GMQ5</accession>
<protein>
    <submittedName>
        <fullName evidence="2">Kinase-like protein</fullName>
    </submittedName>
</protein>
<dbReference type="InterPro" id="IPR052751">
    <property type="entry name" value="Plant_MAPKKK"/>
</dbReference>
<keyword evidence="3" id="KW-1185">Reference proteome</keyword>
<evidence type="ECO:0000313" key="2">
    <source>
        <dbReference type="EMBL" id="KAF1982243.1"/>
    </source>
</evidence>
<dbReference type="GO" id="GO:0007165">
    <property type="term" value="P:signal transduction"/>
    <property type="evidence" value="ECO:0007669"/>
    <property type="project" value="TreeGrafter"/>
</dbReference>
<dbReference type="GO" id="GO:0005524">
    <property type="term" value="F:ATP binding"/>
    <property type="evidence" value="ECO:0007669"/>
    <property type="project" value="InterPro"/>
</dbReference>
<dbReference type="EMBL" id="ML977186">
    <property type="protein sequence ID" value="KAF1982243.1"/>
    <property type="molecule type" value="Genomic_DNA"/>
</dbReference>
<reference evidence="2" key="1">
    <citation type="journal article" date="2020" name="Stud. Mycol.">
        <title>101 Dothideomycetes genomes: a test case for predicting lifestyles and emergence of pathogens.</title>
        <authorList>
            <person name="Haridas S."/>
            <person name="Albert R."/>
            <person name="Binder M."/>
            <person name="Bloem J."/>
            <person name="Labutti K."/>
            <person name="Salamov A."/>
            <person name="Andreopoulos B."/>
            <person name="Baker S."/>
            <person name="Barry K."/>
            <person name="Bills G."/>
            <person name="Bluhm B."/>
            <person name="Cannon C."/>
            <person name="Castanera R."/>
            <person name="Culley D."/>
            <person name="Daum C."/>
            <person name="Ezra D."/>
            <person name="Gonzalez J."/>
            <person name="Henrissat B."/>
            <person name="Kuo A."/>
            <person name="Liang C."/>
            <person name="Lipzen A."/>
            <person name="Lutzoni F."/>
            <person name="Magnuson J."/>
            <person name="Mondo S."/>
            <person name="Nolan M."/>
            <person name="Ohm R."/>
            <person name="Pangilinan J."/>
            <person name="Park H.-J."/>
            <person name="Ramirez L."/>
            <person name="Alfaro M."/>
            <person name="Sun H."/>
            <person name="Tritt A."/>
            <person name="Yoshinaga Y."/>
            <person name="Zwiers L.-H."/>
            <person name="Turgeon B."/>
            <person name="Goodwin S."/>
            <person name="Spatafora J."/>
            <person name="Crous P."/>
            <person name="Grigoriev I."/>
        </authorList>
    </citation>
    <scope>NUCLEOTIDE SEQUENCE</scope>
    <source>
        <strain evidence="2">CBS 113979</strain>
    </source>
</reference>
<dbReference type="InterPro" id="IPR000719">
    <property type="entry name" value="Prot_kinase_dom"/>
</dbReference>
<dbReference type="AlphaFoldDB" id="A0A6G1GMQ5"/>
<evidence type="ECO:0000259" key="1">
    <source>
        <dbReference type="PROSITE" id="PS50011"/>
    </source>
</evidence>
<dbReference type="Pfam" id="PF00069">
    <property type="entry name" value="Pkinase"/>
    <property type="match status" value="1"/>
</dbReference>
<dbReference type="PANTHER" id="PTHR48011">
    <property type="entry name" value="CCR4-NOT TRANSCRIPTIONAL COMPLEX SUBUNIT CAF120-RELATED"/>
    <property type="match status" value="1"/>
</dbReference>
<dbReference type="SUPFAM" id="SSF56112">
    <property type="entry name" value="Protein kinase-like (PK-like)"/>
    <property type="match status" value="1"/>
</dbReference>
<dbReference type="Gene3D" id="1.10.510.10">
    <property type="entry name" value="Transferase(Phosphotransferase) domain 1"/>
    <property type="match status" value="1"/>
</dbReference>